<dbReference type="InterPro" id="IPR050774">
    <property type="entry name" value="KCMF1/Dystrophin"/>
</dbReference>
<dbReference type="Pfam" id="PF00569">
    <property type="entry name" value="ZZ"/>
    <property type="match status" value="1"/>
</dbReference>
<keyword evidence="1" id="KW-0479">Metal-binding</keyword>
<dbReference type="InterPro" id="IPR011992">
    <property type="entry name" value="EF-hand-dom_pair"/>
</dbReference>
<evidence type="ECO:0000313" key="8">
    <source>
        <dbReference type="RefSeq" id="XP_032823449.1"/>
    </source>
</evidence>
<dbReference type="PANTHER" id="PTHR12268">
    <property type="entry name" value="E3 UBIQUITIN-PROTEIN LIGASE KCMF1"/>
    <property type="match status" value="1"/>
</dbReference>
<dbReference type="PROSITE" id="PS50135">
    <property type="entry name" value="ZF_ZZ_2"/>
    <property type="match status" value="1"/>
</dbReference>
<dbReference type="Proteomes" id="UP001318040">
    <property type="component" value="Chromosome 2"/>
</dbReference>
<reference evidence="8" key="1">
    <citation type="submission" date="2025-08" db="UniProtKB">
        <authorList>
            <consortium name="RefSeq"/>
        </authorList>
    </citation>
    <scope>IDENTIFICATION</scope>
    <source>
        <tissue evidence="8">Sperm</tissue>
    </source>
</reference>
<evidence type="ECO:0000256" key="4">
    <source>
        <dbReference type="PROSITE-ProRule" id="PRU00228"/>
    </source>
</evidence>
<dbReference type="Gene3D" id="3.30.60.90">
    <property type="match status" value="1"/>
</dbReference>
<dbReference type="PANTHER" id="PTHR12268:SF18">
    <property type="entry name" value="DYSTROTELIN"/>
    <property type="match status" value="1"/>
</dbReference>
<dbReference type="Pfam" id="PF09068">
    <property type="entry name" value="EF-hand_2"/>
    <property type="match status" value="1"/>
</dbReference>
<dbReference type="GO" id="GO:0099536">
    <property type="term" value="P:synaptic signaling"/>
    <property type="evidence" value="ECO:0007669"/>
    <property type="project" value="TreeGrafter"/>
</dbReference>
<feature type="region of interest" description="Disordered" evidence="5">
    <location>
        <begin position="613"/>
        <end position="641"/>
    </location>
</feature>
<dbReference type="InterPro" id="IPR015153">
    <property type="entry name" value="EF-hand_dom_typ1"/>
</dbReference>
<dbReference type="SMART" id="SM00291">
    <property type="entry name" value="ZnF_ZZ"/>
    <property type="match status" value="1"/>
</dbReference>
<dbReference type="Pfam" id="PF09069">
    <property type="entry name" value="EF-hand_3"/>
    <property type="match status" value="1"/>
</dbReference>
<dbReference type="Gene3D" id="1.10.238.10">
    <property type="entry name" value="EF-hand"/>
    <property type="match status" value="2"/>
</dbReference>
<dbReference type="InterPro" id="IPR043145">
    <property type="entry name" value="Znf_ZZ_sf"/>
</dbReference>
<evidence type="ECO:0000256" key="1">
    <source>
        <dbReference type="ARBA" id="ARBA00022723"/>
    </source>
</evidence>
<dbReference type="PROSITE" id="PS01357">
    <property type="entry name" value="ZF_ZZ_1"/>
    <property type="match status" value="1"/>
</dbReference>
<dbReference type="InterPro" id="IPR015154">
    <property type="entry name" value="EF-hand_dom_typ2"/>
</dbReference>
<evidence type="ECO:0000256" key="2">
    <source>
        <dbReference type="ARBA" id="ARBA00022771"/>
    </source>
</evidence>
<keyword evidence="7" id="KW-1185">Reference proteome</keyword>
<feature type="region of interest" description="Disordered" evidence="5">
    <location>
        <begin position="1"/>
        <end position="25"/>
    </location>
</feature>
<dbReference type="AlphaFoldDB" id="A0AAJ7TSW1"/>
<evidence type="ECO:0000313" key="7">
    <source>
        <dbReference type="Proteomes" id="UP001318040"/>
    </source>
</evidence>
<gene>
    <name evidence="8" type="primary">DYTN</name>
</gene>
<accession>A0AAJ7TSW1</accession>
<dbReference type="GO" id="GO:0008270">
    <property type="term" value="F:zinc ion binding"/>
    <property type="evidence" value="ECO:0007669"/>
    <property type="project" value="UniProtKB-KW"/>
</dbReference>
<dbReference type="GO" id="GO:0045202">
    <property type="term" value="C:synapse"/>
    <property type="evidence" value="ECO:0007669"/>
    <property type="project" value="GOC"/>
</dbReference>
<dbReference type="InterPro" id="IPR000433">
    <property type="entry name" value="Znf_ZZ"/>
</dbReference>
<name>A0AAJ7TSW1_PETMA</name>
<dbReference type="GO" id="GO:0005886">
    <property type="term" value="C:plasma membrane"/>
    <property type="evidence" value="ECO:0007669"/>
    <property type="project" value="TreeGrafter"/>
</dbReference>
<evidence type="ECO:0000256" key="5">
    <source>
        <dbReference type="SAM" id="MobiDB-lite"/>
    </source>
</evidence>
<keyword evidence="3" id="KW-0862">Zinc</keyword>
<protein>
    <submittedName>
        <fullName evidence="8">Dystrotelin isoform X1</fullName>
    </submittedName>
</protein>
<feature type="compositionally biased region" description="Basic and acidic residues" evidence="5">
    <location>
        <begin position="493"/>
        <end position="511"/>
    </location>
</feature>
<evidence type="ECO:0000259" key="6">
    <source>
        <dbReference type="PROSITE" id="PS50135"/>
    </source>
</evidence>
<proteinExistence type="predicted"/>
<dbReference type="RefSeq" id="XP_032823449.1">
    <property type="nucleotide sequence ID" value="XM_032967558.1"/>
</dbReference>
<sequence>MATRRGRLGDAARLAPPPSTVSSMVTAGQCPRPFTTWFLSSRCVSRLNDVVNLAWPSLELDATTRVVAMRAWHGGSDGPWKTMETDRGVPYYVHGGSGASGQIHWFHPAMQGALGDLEQLNVIRYAVYRTAAKLLALQKLCCLHLVSVSTILTVFNSSAVDWESELNVRQVYQLLRKVHGMASREQPMPHVDGELASELTLNLLLAICDSERSGKVSPRSMWNALLLLSTGQLTHKYRAVYWAMLHNHQGKRDVAAGVNKSAVRTFLQDTTQLLALLGEGCAFGTAEMAVTSLFHAESVGSITESQFLGWCLSEPQLFLWLPAMYRMMKAAGSIHEAKCNICKTCPIVGLRFRCLRCWNLDLCQNCFLTGRDTGWHAPSHPVIESCTSGGVWSDVRLCLRKMRNIVLGERCRTKEVWRRARLCPSSPLSAGPSQPVATGEVALAPSRGHCMDPSAGSPHRVARGLPLKRHGSEPLQQQAHSVSADVLAKVELQEGRREMSPRPRPTQERTRQRPVLGHNAHHNAKDVIARHSALQTEHPSKGKQRLAVAARESVVFSAIVARSGEDTLVHPTSIVPATSRHCPSQTGSHQQQGHACSALHGCSIEAHKSERCGSHKRLGSKRQNLNTDKRQSARKQLMSSHKQILPSERDLFVEKPNPGGSWEYCTHERSAEQQSRGAFHEVEELIAKLEDALVLKATSGCSMARRQFLLAAKNMETTFSQLVDTMACQAGPECTCAA</sequence>
<feature type="region of interest" description="Disordered" evidence="5">
    <location>
        <begin position="493"/>
        <end position="519"/>
    </location>
</feature>
<dbReference type="KEGG" id="pmrn:116950103"/>
<feature type="domain" description="ZZ-type" evidence="6">
    <location>
        <begin position="334"/>
        <end position="390"/>
    </location>
</feature>
<dbReference type="SUPFAM" id="SSF47473">
    <property type="entry name" value="EF-hand"/>
    <property type="match status" value="2"/>
</dbReference>
<keyword evidence="2 4" id="KW-0863">Zinc-finger</keyword>
<dbReference type="SUPFAM" id="SSF57850">
    <property type="entry name" value="RING/U-box"/>
    <property type="match status" value="1"/>
</dbReference>
<organism evidence="7 8">
    <name type="scientific">Petromyzon marinus</name>
    <name type="common">Sea lamprey</name>
    <dbReference type="NCBI Taxonomy" id="7757"/>
    <lineage>
        <taxon>Eukaryota</taxon>
        <taxon>Metazoa</taxon>
        <taxon>Chordata</taxon>
        <taxon>Craniata</taxon>
        <taxon>Vertebrata</taxon>
        <taxon>Cyclostomata</taxon>
        <taxon>Hyperoartia</taxon>
        <taxon>Petromyzontiformes</taxon>
        <taxon>Petromyzontidae</taxon>
        <taxon>Petromyzon</taxon>
    </lineage>
</organism>
<evidence type="ECO:0000256" key="3">
    <source>
        <dbReference type="ARBA" id="ARBA00022833"/>
    </source>
</evidence>